<evidence type="ECO:0000259" key="2">
    <source>
        <dbReference type="Pfam" id="PF24476"/>
    </source>
</evidence>
<feature type="domain" description="DUF7580" evidence="2">
    <location>
        <begin position="381"/>
        <end position="569"/>
    </location>
</feature>
<evidence type="ECO:0000256" key="1">
    <source>
        <dbReference type="SAM" id="Coils"/>
    </source>
</evidence>
<dbReference type="KEGG" id="pfy:PFICI_11789"/>
<reference evidence="4" key="1">
    <citation type="journal article" date="2015" name="BMC Genomics">
        <title>Genomic and transcriptomic analysis of the endophytic fungus Pestalotiopsis fici reveals its lifestyle and high potential for synthesis of natural products.</title>
        <authorList>
            <person name="Wang X."/>
            <person name="Zhang X."/>
            <person name="Liu L."/>
            <person name="Xiang M."/>
            <person name="Wang W."/>
            <person name="Sun X."/>
            <person name="Che Y."/>
            <person name="Guo L."/>
            <person name="Liu G."/>
            <person name="Guo L."/>
            <person name="Wang C."/>
            <person name="Yin W.B."/>
            <person name="Stadler M."/>
            <person name="Zhang X."/>
            <person name="Liu X."/>
        </authorList>
    </citation>
    <scope>NUCLEOTIDE SEQUENCE [LARGE SCALE GENOMIC DNA]</scope>
    <source>
        <strain evidence="4">W106-1 / CGMCC3.15140</strain>
    </source>
</reference>
<dbReference type="eggNOG" id="ENOG502SJG1">
    <property type="taxonomic scope" value="Eukaryota"/>
</dbReference>
<dbReference type="OrthoDB" id="5331891at2759"/>
<sequence>MDPVSLILGITPLCISAIKGIKAAKATLKTLRHSKSELKRIRKKFTKETHVFLDECHLLLQEIVDPADVVFMIEEPDNPLWSSAQLDEQIKTYLGRRHDDFKDVMQDIHDIIMSLDKELSLVSFETTETTTTQRIKGAIDVTQHKSKWLAKIENINELNQDLKRLRKTAKQIQQAKPRIQKHETRQIPTYYEHLSPYTRSFYQALTQNWSCSQSRHVYHDLALFLGQAGETVDFLMRNRSVSGFKTTTDTVKLNVMSQKIADRLQAPLTPCSSVASLSSCDAPRPSKRLRVKDVDEVSQASTLTANTITIIEPSLTCQCAPLDLSQAEDVCGTISQKTNTLTLPTASVLYIDDETGFRHVLGHGTDTWPSVTLSNQSSFPLHTVLQQSIANNLSIPDQLRLALALARGMLLFNPSPWWQSYWSLENIYYFPSNNDDTDLATSLQTLHLSAQINSTTAVRDESYMHEKLSPAEPQDGSDEAQLLYGIRNLALYSLGVALLQIDRWSSAMSADDVVAIRRLARQTSRMGPRFQEVVRKCIDCDFGQGGDLEKPTLRNAVYGSVICEIEDLVARICEK</sequence>
<dbReference type="PANTHER" id="PTHR35186:SF4">
    <property type="entry name" value="PRION-INHIBITION AND PROPAGATION HELO DOMAIN-CONTAINING PROTEIN"/>
    <property type="match status" value="1"/>
</dbReference>
<dbReference type="InterPro" id="IPR056002">
    <property type="entry name" value="DUF7580"/>
</dbReference>
<dbReference type="HOGENOM" id="CLU_026305_0_0_1"/>
<keyword evidence="1" id="KW-0175">Coiled coil</keyword>
<dbReference type="InParanoid" id="W3WTC5"/>
<evidence type="ECO:0000313" key="4">
    <source>
        <dbReference type="Proteomes" id="UP000030651"/>
    </source>
</evidence>
<proteinExistence type="predicted"/>
<gene>
    <name evidence="3" type="ORF">PFICI_11789</name>
</gene>
<dbReference type="STRING" id="1229662.W3WTC5"/>
<name>W3WTC5_PESFW</name>
<dbReference type="AlphaFoldDB" id="W3WTC5"/>
<dbReference type="EMBL" id="KI912117">
    <property type="protein sequence ID" value="ETS76402.1"/>
    <property type="molecule type" value="Genomic_DNA"/>
</dbReference>
<dbReference type="GeneID" id="19276802"/>
<dbReference type="OMA" id="KIWHAFN"/>
<dbReference type="PANTHER" id="PTHR35186">
    <property type="entry name" value="ANK_REP_REGION DOMAIN-CONTAINING PROTEIN"/>
    <property type="match status" value="1"/>
</dbReference>
<feature type="coiled-coil region" evidence="1">
    <location>
        <begin position="145"/>
        <end position="175"/>
    </location>
</feature>
<protein>
    <recommendedName>
        <fullName evidence="2">DUF7580 domain-containing protein</fullName>
    </recommendedName>
</protein>
<accession>W3WTC5</accession>
<dbReference type="RefSeq" id="XP_007838561.1">
    <property type="nucleotide sequence ID" value="XM_007840370.1"/>
</dbReference>
<evidence type="ECO:0000313" key="3">
    <source>
        <dbReference type="EMBL" id="ETS76402.1"/>
    </source>
</evidence>
<dbReference type="Pfam" id="PF24476">
    <property type="entry name" value="DUF7580"/>
    <property type="match status" value="1"/>
</dbReference>
<keyword evidence="4" id="KW-1185">Reference proteome</keyword>
<organism evidence="3 4">
    <name type="scientific">Pestalotiopsis fici (strain W106-1 / CGMCC3.15140)</name>
    <dbReference type="NCBI Taxonomy" id="1229662"/>
    <lineage>
        <taxon>Eukaryota</taxon>
        <taxon>Fungi</taxon>
        <taxon>Dikarya</taxon>
        <taxon>Ascomycota</taxon>
        <taxon>Pezizomycotina</taxon>
        <taxon>Sordariomycetes</taxon>
        <taxon>Xylariomycetidae</taxon>
        <taxon>Amphisphaeriales</taxon>
        <taxon>Sporocadaceae</taxon>
        <taxon>Pestalotiopsis</taxon>
    </lineage>
</organism>
<dbReference type="Proteomes" id="UP000030651">
    <property type="component" value="Unassembled WGS sequence"/>
</dbReference>